<dbReference type="Proteomes" id="UP000000600">
    <property type="component" value="Unassembled WGS sequence"/>
</dbReference>
<organism evidence="2 3">
    <name type="scientific">Paramecium tetraurelia</name>
    <dbReference type="NCBI Taxonomy" id="5888"/>
    <lineage>
        <taxon>Eukaryota</taxon>
        <taxon>Sar</taxon>
        <taxon>Alveolata</taxon>
        <taxon>Ciliophora</taxon>
        <taxon>Intramacronucleata</taxon>
        <taxon>Oligohymenophorea</taxon>
        <taxon>Peniculida</taxon>
        <taxon>Parameciidae</taxon>
        <taxon>Paramecium</taxon>
    </lineage>
</organism>
<dbReference type="InParanoid" id="A0DXH8"/>
<dbReference type="GeneID" id="5040927"/>
<evidence type="ECO:0000256" key="1">
    <source>
        <dbReference type="SAM" id="Phobius"/>
    </source>
</evidence>
<dbReference type="EMBL" id="CT868629">
    <property type="protein sequence ID" value="CAK87745.1"/>
    <property type="molecule type" value="Genomic_DNA"/>
</dbReference>
<reference evidence="2 3" key="1">
    <citation type="journal article" date="2006" name="Nature">
        <title>Global trends of whole-genome duplications revealed by the ciliate Paramecium tetraurelia.</title>
        <authorList>
            <consortium name="Genoscope"/>
            <person name="Aury J.-M."/>
            <person name="Jaillon O."/>
            <person name="Duret L."/>
            <person name="Noel B."/>
            <person name="Jubin C."/>
            <person name="Porcel B.M."/>
            <person name="Segurens B."/>
            <person name="Daubin V."/>
            <person name="Anthouard V."/>
            <person name="Aiach N."/>
            <person name="Arnaiz O."/>
            <person name="Billaut A."/>
            <person name="Beisson J."/>
            <person name="Blanc I."/>
            <person name="Bouhouche K."/>
            <person name="Camara F."/>
            <person name="Duharcourt S."/>
            <person name="Guigo R."/>
            <person name="Gogendeau D."/>
            <person name="Katinka M."/>
            <person name="Keller A.-M."/>
            <person name="Kissmehl R."/>
            <person name="Klotz C."/>
            <person name="Koll F."/>
            <person name="Le Moue A."/>
            <person name="Lepere C."/>
            <person name="Malinsky S."/>
            <person name="Nowacki M."/>
            <person name="Nowak J.K."/>
            <person name="Plattner H."/>
            <person name="Poulain J."/>
            <person name="Ruiz F."/>
            <person name="Serrano V."/>
            <person name="Zagulski M."/>
            <person name="Dessen P."/>
            <person name="Betermier M."/>
            <person name="Weissenbach J."/>
            <person name="Scarpelli C."/>
            <person name="Schachter V."/>
            <person name="Sperling L."/>
            <person name="Meyer E."/>
            <person name="Cohen J."/>
            <person name="Wincker P."/>
        </authorList>
    </citation>
    <scope>NUCLEOTIDE SEQUENCE [LARGE SCALE GENOMIC DNA]</scope>
    <source>
        <strain evidence="2 3">Stock d4-2</strain>
    </source>
</reference>
<accession>A0DXH8</accession>
<dbReference type="AlphaFoldDB" id="A0DXH8"/>
<evidence type="ECO:0000313" key="2">
    <source>
        <dbReference type="EMBL" id="CAK87745.1"/>
    </source>
</evidence>
<keyword evidence="1" id="KW-0812">Transmembrane</keyword>
<feature type="transmembrane region" description="Helical" evidence="1">
    <location>
        <begin position="190"/>
        <end position="212"/>
    </location>
</feature>
<keyword evidence="1" id="KW-0472">Membrane</keyword>
<keyword evidence="1" id="KW-1133">Transmembrane helix</keyword>
<sequence>MFQRQKLQILNTQMIHCSNKSLYIKALKSQKITSLQQIQHKNGHFAYEATLSDGNKLLMHHNPNNNNELTFTKKIDAQGKNGYSNKWKAVGKPTETNSVTVQEVQQSIKGQQNVKFNMKNIQAKEMNYQFQQAKAQGQIGGAIAGTAGSLAVDCMIDGVDGEKLGKGILFSASVQGGVMYAQSVKSLGKVVPYVGIGLTALMASISVGGVLLSDFLSESEKLYNSVLIAIKTGGANRIWLLRH</sequence>
<gene>
    <name evidence="2" type="ORF">GSPATT00021378001</name>
</gene>
<dbReference type="RefSeq" id="XP_001455142.1">
    <property type="nucleotide sequence ID" value="XM_001455105.1"/>
</dbReference>
<keyword evidence="3" id="KW-1185">Reference proteome</keyword>
<dbReference type="KEGG" id="ptm:GSPATT00021378001"/>
<dbReference type="HOGENOM" id="CLU_1144450_0_0_1"/>
<name>A0DXH8_PARTE</name>
<protein>
    <submittedName>
        <fullName evidence="2">Uncharacterized protein</fullName>
    </submittedName>
</protein>
<proteinExistence type="predicted"/>
<evidence type="ECO:0000313" key="3">
    <source>
        <dbReference type="Proteomes" id="UP000000600"/>
    </source>
</evidence>